<dbReference type="Gene3D" id="1.10.10.610">
    <property type="entry name" value="YehU-like"/>
    <property type="match status" value="1"/>
</dbReference>
<comment type="caution">
    <text evidence="3">The sequence shown here is derived from an EMBL/GenBank/DDBJ whole genome shotgun (WGS) entry which is preliminary data.</text>
</comment>
<evidence type="ECO:0008006" key="5">
    <source>
        <dbReference type="Google" id="ProtNLM"/>
    </source>
</evidence>
<keyword evidence="4" id="KW-1185">Reference proteome</keyword>
<evidence type="ECO:0000313" key="3">
    <source>
        <dbReference type="EMBL" id="PAU80133.1"/>
    </source>
</evidence>
<dbReference type="InterPro" id="IPR010648">
    <property type="entry name" value="UPF0270"/>
</dbReference>
<protein>
    <recommendedName>
        <fullName evidence="5">YheU family protein</fullName>
    </recommendedName>
</protein>
<dbReference type="SUPFAM" id="SSF118001">
    <property type="entry name" value="YehU-like"/>
    <property type="match status" value="1"/>
</dbReference>
<feature type="region of interest" description="Disordered" evidence="2">
    <location>
        <begin position="67"/>
        <end position="86"/>
    </location>
</feature>
<dbReference type="Pfam" id="PF06794">
    <property type="entry name" value="UPF0270"/>
    <property type="match status" value="1"/>
</dbReference>
<dbReference type="EMBL" id="NSKD01000004">
    <property type="protein sequence ID" value="PAU80133.1"/>
    <property type="molecule type" value="Genomic_DNA"/>
</dbReference>
<evidence type="ECO:0000256" key="1">
    <source>
        <dbReference type="ARBA" id="ARBA00006450"/>
    </source>
</evidence>
<organism evidence="3 4">
    <name type="scientific">Halovibrio salipaludis</name>
    <dbReference type="NCBI Taxonomy" id="2032626"/>
    <lineage>
        <taxon>Bacteria</taxon>
        <taxon>Pseudomonadati</taxon>
        <taxon>Pseudomonadota</taxon>
        <taxon>Gammaproteobacteria</taxon>
        <taxon>Oceanospirillales</taxon>
        <taxon>Halomonadaceae</taxon>
        <taxon>Halovibrio</taxon>
    </lineage>
</organism>
<evidence type="ECO:0000313" key="4">
    <source>
        <dbReference type="Proteomes" id="UP000218896"/>
    </source>
</evidence>
<dbReference type="Proteomes" id="UP000218896">
    <property type="component" value="Unassembled WGS sequence"/>
</dbReference>
<dbReference type="AlphaFoldDB" id="A0A2A2F6H6"/>
<dbReference type="InterPro" id="IPR036685">
    <property type="entry name" value="YehU-like_sf"/>
</dbReference>
<accession>A0A2A2F6H6</accession>
<comment type="similarity">
    <text evidence="1">Belongs to the UPF0270 family.</text>
</comment>
<proteinExistence type="inferred from homology"/>
<name>A0A2A2F6H6_9GAMM</name>
<sequence length="86" mass="9226">MVIPSDQLSGEALEALIEEYCLREAGGADVEDPLSDCREQVARAVARGQLVVLYTPYNPNQVATLVPADQLDDNEVPGEQQGESAP</sequence>
<dbReference type="OrthoDB" id="6120729at2"/>
<reference evidence="3 4" key="1">
    <citation type="submission" date="2017-08" db="EMBL/GenBank/DDBJ databases">
        <title>Halovibrio sewagensis sp. nov., isolated from wastewater of high salinity.</title>
        <authorList>
            <person name="Dong X."/>
            <person name="Zhang G."/>
        </authorList>
    </citation>
    <scope>NUCLEOTIDE SEQUENCE [LARGE SCALE GENOMIC DNA]</scope>
    <source>
        <strain evidence="3 4">YL5-2</strain>
    </source>
</reference>
<gene>
    <name evidence="3" type="ORF">CK501_10830</name>
</gene>
<dbReference type="RefSeq" id="WP_095617753.1">
    <property type="nucleotide sequence ID" value="NZ_NSKD01000004.1"/>
</dbReference>
<evidence type="ECO:0000256" key="2">
    <source>
        <dbReference type="SAM" id="MobiDB-lite"/>
    </source>
</evidence>